<dbReference type="PROSITE" id="PS51679">
    <property type="entry name" value="SAM_MT_C5"/>
    <property type="match status" value="1"/>
</dbReference>
<dbReference type="Gene3D" id="3.90.120.10">
    <property type="entry name" value="DNA Methylase, subunit A, domain 2"/>
    <property type="match status" value="1"/>
</dbReference>
<keyword evidence="4 5" id="KW-0949">S-adenosyl-L-methionine</keyword>
<dbReference type="Pfam" id="PF00145">
    <property type="entry name" value="DNA_methylase"/>
    <property type="match status" value="1"/>
</dbReference>
<dbReference type="GO" id="GO:0044027">
    <property type="term" value="P:negative regulation of gene expression via chromosomal CpG island methylation"/>
    <property type="evidence" value="ECO:0007669"/>
    <property type="project" value="TreeGrafter"/>
</dbReference>
<dbReference type="PANTHER" id="PTHR10629:SF52">
    <property type="entry name" value="DNA (CYTOSINE-5)-METHYLTRANSFERASE 1"/>
    <property type="match status" value="1"/>
</dbReference>
<accession>A0AAT9J951</accession>
<keyword evidence="2 5" id="KW-0489">Methyltransferase</keyword>
<dbReference type="EC" id="2.1.1.37" evidence="1"/>
<evidence type="ECO:0000256" key="2">
    <source>
        <dbReference type="ARBA" id="ARBA00022603"/>
    </source>
</evidence>
<dbReference type="EMBL" id="BK068109">
    <property type="protein sequence ID" value="DBA56104.1"/>
    <property type="molecule type" value="Genomic_DNA"/>
</dbReference>
<dbReference type="InterPro" id="IPR001525">
    <property type="entry name" value="C5_MeTfrase"/>
</dbReference>
<dbReference type="GO" id="GO:0003886">
    <property type="term" value="F:DNA (cytosine-5-)-methyltransferase activity"/>
    <property type="evidence" value="ECO:0007669"/>
    <property type="project" value="UniProtKB-EC"/>
</dbReference>
<dbReference type="PANTHER" id="PTHR10629">
    <property type="entry name" value="CYTOSINE-SPECIFIC METHYLTRANSFERASE"/>
    <property type="match status" value="1"/>
</dbReference>
<protein>
    <recommendedName>
        <fullName evidence="1">DNA (cytosine-5-)-methyltransferase</fullName>
        <ecNumber evidence="1">2.1.1.37</ecNumber>
    </recommendedName>
</protein>
<evidence type="ECO:0000256" key="3">
    <source>
        <dbReference type="ARBA" id="ARBA00022679"/>
    </source>
</evidence>
<reference evidence="6" key="2">
    <citation type="submission" date="2024-05" db="EMBL/GenBank/DDBJ databases">
        <authorList>
            <person name="Matrishin C.B."/>
            <person name="Kauffman K.M."/>
        </authorList>
    </citation>
    <scope>NUCLEOTIDE SEQUENCE</scope>
</reference>
<evidence type="ECO:0000256" key="4">
    <source>
        <dbReference type="ARBA" id="ARBA00022691"/>
    </source>
</evidence>
<comment type="similarity">
    <text evidence="5">Belongs to the class I-like SAM-binding methyltransferase superfamily. C5-methyltransferase family.</text>
</comment>
<evidence type="ECO:0000256" key="5">
    <source>
        <dbReference type="PROSITE-ProRule" id="PRU01016"/>
    </source>
</evidence>
<evidence type="ECO:0000256" key="1">
    <source>
        <dbReference type="ARBA" id="ARBA00011975"/>
    </source>
</evidence>
<reference evidence="6" key="1">
    <citation type="journal article" date="2023" name="Microbiome">
        <title>Phages are unrecognized players in the ecology of the oral pathogen Porphyromonas gingivalis.</title>
        <authorList>
            <person name="Matrishin C.B."/>
            <person name="Haase E.M."/>
            <person name="Dewhirst F.E."/>
            <person name="Mark Welch J.L."/>
            <person name="Miranda-Sanchez F."/>
            <person name="Chen T."/>
            <person name="MacFarland D.C."/>
            <person name="Kauffman K.M."/>
        </authorList>
    </citation>
    <scope>NUCLEOTIDE SEQUENCE</scope>
</reference>
<dbReference type="GO" id="GO:0032259">
    <property type="term" value="P:methylation"/>
    <property type="evidence" value="ECO:0007669"/>
    <property type="project" value="UniProtKB-KW"/>
</dbReference>
<dbReference type="GO" id="GO:0003677">
    <property type="term" value="F:DNA binding"/>
    <property type="evidence" value="ECO:0007669"/>
    <property type="project" value="TreeGrafter"/>
</dbReference>
<dbReference type="Gene3D" id="3.40.50.150">
    <property type="entry name" value="Vaccinia Virus protein VP39"/>
    <property type="match status" value="1"/>
</dbReference>
<proteinExistence type="inferred from homology"/>
<name>A0AAT9J951_9CAUD</name>
<feature type="active site" evidence="5">
    <location>
        <position position="92"/>
    </location>
</feature>
<sequence length="493" mass="55208">MLFFIDLFCGAGGTSTGVEAARVNGEKCAKVIACVNHDANAIASHAANHPDALHFVEDIRTLDTAPLVKHLQECIDQSVDRPTVVLWASLECTNFSRAKGGLPRDADSRTLAEHLFRYIDAIKPDYVMIENVEEFMWWGGLDADGHPIKEERGKLYRQWVDHVCRYGYRFDYRILNSADFGAYTTRKRFFCIFAHGDLPIVFPQPTHSKSGNPPLQKWNAVREVLDMDDVGDSIFGRKKPLVDRTLERIYAGLVKFVSGGKEQFEADREHFLCKHYSGHPDSKNLSVNGPAGTITTVDHHAFLTAYYGNGHNHSVNAPSPTLTTKDRLAFVDMQYGNGTPSDKRLPAPTVTTNPKHQLVFIRRRQFLVNPQYSSSGASVDKPSFTLIARMDKRPPSIVSAEDGIAEIAIQAGDTPAMIKIKEFMRIYGIVDIKMRMLRVHELKRIMGFPGNYILVGTIADQKKFIGNAVETNTACAMTVSLWMALQQYEKVVI</sequence>
<dbReference type="SUPFAM" id="SSF53335">
    <property type="entry name" value="S-adenosyl-L-methionine-dependent methyltransferases"/>
    <property type="match status" value="1"/>
</dbReference>
<dbReference type="PRINTS" id="PR00105">
    <property type="entry name" value="C5METTRFRASE"/>
</dbReference>
<dbReference type="InterPro" id="IPR029063">
    <property type="entry name" value="SAM-dependent_MTases_sf"/>
</dbReference>
<keyword evidence="3 5" id="KW-0808">Transferase</keyword>
<evidence type="ECO:0000313" key="6">
    <source>
        <dbReference type="EMBL" id="DBA56104.1"/>
    </source>
</evidence>
<organism evidence="6">
    <name type="scientific">Porphyromonas phage phage028a_KCOM2799</name>
    <dbReference type="NCBI Taxonomy" id="3154118"/>
    <lineage>
        <taxon>Viruses</taxon>
        <taxon>Duplodnaviria</taxon>
        <taxon>Heunggongvirae</taxon>
        <taxon>Uroviricota</taxon>
        <taxon>Caudoviricetes</taxon>
        <taxon>Nixviridae</taxon>
        <taxon>Haasevirus</taxon>
        <taxon>Haasevirus pging00U</taxon>
    </lineage>
</organism>
<dbReference type="InterPro" id="IPR050390">
    <property type="entry name" value="C5-Methyltransferase"/>
</dbReference>